<protein>
    <submittedName>
        <fullName evidence="2">Uncharacterized protein</fullName>
    </submittedName>
</protein>
<organism evidence="2 3">
    <name type="scientific">Colletotrichum abscissum</name>
    <dbReference type="NCBI Taxonomy" id="1671311"/>
    <lineage>
        <taxon>Eukaryota</taxon>
        <taxon>Fungi</taxon>
        <taxon>Dikarya</taxon>
        <taxon>Ascomycota</taxon>
        <taxon>Pezizomycotina</taxon>
        <taxon>Sordariomycetes</taxon>
        <taxon>Hypocreomycetidae</taxon>
        <taxon>Glomerellales</taxon>
        <taxon>Glomerellaceae</taxon>
        <taxon>Colletotrichum</taxon>
        <taxon>Colletotrichum acutatum species complex</taxon>
    </lineage>
</organism>
<feature type="transmembrane region" description="Helical" evidence="1">
    <location>
        <begin position="263"/>
        <end position="281"/>
    </location>
</feature>
<evidence type="ECO:0000313" key="2">
    <source>
        <dbReference type="EMBL" id="KAI3558162.1"/>
    </source>
</evidence>
<feature type="transmembrane region" description="Helical" evidence="1">
    <location>
        <begin position="318"/>
        <end position="334"/>
    </location>
</feature>
<dbReference type="Proteomes" id="UP001056436">
    <property type="component" value="Unassembled WGS sequence"/>
</dbReference>
<reference evidence="2" key="1">
    <citation type="submission" date="2019-01" db="EMBL/GenBank/DDBJ databases">
        <title>Colletotrichum abscissum LGMF1257.</title>
        <authorList>
            <person name="Baroncelli R."/>
        </authorList>
    </citation>
    <scope>NUCLEOTIDE SEQUENCE</scope>
    <source>
        <strain evidence="2">Ca142</strain>
    </source>
</reference>
<evidence type="ECO:0000256" key="1">
    <source>
        <dbReference type="SAM" id="Phobius"/>
    </source>
</evidence>
<feature type="transmembrane region" description="Helical" evidence="1">
    <location>
        <begin position="522"/>
        <end position="543"/>
    </location>
</feature>
<keyword evidence="1" id="KW-1133">Transmembrane helix</keyword>
<feature type="transmembrane region" description="Helical" evidence="1">
    <location>
        <begin position="180"/>
        <end position="199"/>
    </location>
</feature>
<evidence type="ECO:0000313" key="3">
    <source>
        <dbReference type="Proteomes" id="UP001056436"/>
    </source>
</evidence>
<name>A0A9P9XRT3_9PEZI</name>
<keyword evidence="1" id="KW-0472">Membrane</keyword>
<dbReference type="InterPro" id="IPR053018">
    <property type="entry name" value="Elsinochrome_Biosynth-Asso"/>
</dbReference>
<feature type="transmembrane region" description="Helical" evidence="1">
    <location>
        <begin position="90"/>
        <end position="111"/>
    </location>
</feature>
<accession>A0A9P9XRT3</accession>
<sequence length="551" mass="61879">MSTTSNAIPTLISQETTTITFCTFGTAAAAAVTRTTTETSTDWSGNDGPKLGYSPNVLVSQVEAFVDNCTRYLDCEVTVYPNPDISGNGVLAAFVVSAYLVFALIVWAYWFGALPKGLARNIDRRLFFAHPEQSEDRWRKMFVELVLMLSDQQLLTGLTILIAGYTQALGANLSAYHWNAVVYLAWLSSTVHLMSLSVLRDRLRASRTLRSIRVSAIILILGLLLVALVPTVSSKWPGNLRRLPVRCFWDTRTYGSKKHSDSWVSYVSLIGAFAWKLCQFFDSSRDWVRFWGRSQLEYFLEMAAKRTLQKPPGWRKRAFYKAIISIYIVSVAWLELLESFMLTLFLLAFTLAWGTYQLFSSKSQVGKEIRSAEREMGFGQLLPVLLLSQPFFVALQLYFGKRETCRTENKARVLSQTKVCTDFSIKEQRVPQIPQSSAIVSVGSSTIHPHQAAMTAAEKLSDVLQNDRGLLSASEKAAGQLHDPVIGHLYQSKTFLRLIIYMSVTSLAPVVLPFMLPANRSLAIAFTIPPVVFLPLVVFPMYFHPKSNRLR</sequence>
<dbReference type="OrthoDB" id="4851483at2759"/>
<proteinExistence type="predicted"/>
<feature type="transmembrane region" description="Helical" evidence="1">
    <location>
        <begin position="498"/>
        <end position="516"/>
    </location>
</feature>
<feature type="transmembrane region" description="Helical" evidence="1">
    <location>
        <begin position="145"/>
        <end position="168"/>
    </location>
</feature>
<keyword evidence="1" id="KW-0812">Transmembrane</keyword>
<comment type="caution">
    <text evidence="2">The sequence shown here is derived from an EMBL/GenBank/DDBJ whole genome shotgun (WGS) entry which is preliminary data.</text>
</comment>
<dbReference type="PANTHER" id="PTHR37577">
    <property type="entry name" value="INTEGRAL MEMBRANE PROTEIN"/>
    <property type="match status" value="1"/>
</dbReference>
<feature type="transmembrane region" description="Helical" evidence="1">
    <location>
        <begin position="211"/>
        <end position="232"/>
    </location>
</feature>
<dbReference type="AlphaFoldDB" id="A0A9P9XRT3"/>
<dbReference type="PANTHER" id="PTHR37577:SF1">
    <property type="entry name" value="INTEGRAL MEMBRANE PROTEIN"/>
    <property type="match status" value="1"/>
</dbReference>
<keyword evidence="3" id="KW-1185">Reference proteome</keyword>
<dbReference type="EMBL" id="SDAQ01000005">
    <property type="protein sequence ID" value="KAI3558162.1"/>
    <property type="molecule type" value="Genomic_DNA"/>
</dbReference>
<gene>
    <name evidence="2" type="ORF">CABS02_01835</name>
</gene>